<dbReference type="PANTHER" id="PTHR22550">
    <property type="entry name" value="SPORE GERMINATION PROTEIN"/>
    <property type="match status" value="1"/>
</dbReference>
<keyword evidence="2 4" id="KW-0472">Membrane</keyword>
<gene>
    <name evidence="5" type="ORF">DFP98_115183</name>
</gene>
<dbReference type="RefSeq" id="WP_116062285.1">
    <property type="nucleotide sequence ID" value="NZ_QRDZ01000015.1"/>
</dbReference>
<dbReference type="GO" id="GO:0016020">
    <property type="term" value="C:membrane"/>
    <property type="evidence" value="ECO:0007669"/>
    <property type="project" value="InterPro"/>
</dbReference>
<dbReference type="GO" id="GO:0009847">
    <property type="term" value="P:spore germination"/>
    <property type="evidence" value="ECO:0007669"/>
    <property type="project" value="InterPro"/>
</dbReference>
<keyword evidence="6" id="KW-1185">Reference proteome</keyword>
<feature type="region of interest" description="Disordered" evidence="3">
    <location>
        <begin position="504"/>
        <end position="524"/>
    </location>
</feature>
<keyword evidence="4" id="KW-0812">Transmembrane</keyword>
<feature type="region of interest" description="Disordered" evidence="3">
    <location>
        <begin position="15"/>
        <end position="42"/>
    </location>
</feature>
<dbReference type="PIRSF" id="PIRSF005690">
    <property type="entry name" value="GerBA"/>
    <property type="match status" value="1"/>
</dbReference>
<reference evidence="5 6" key="1">
    <citation type="submission" date="2018-07" db="EMBL/GenBank/DDBJ databases">
        <title>Genomic Encyclopedia of Type Strains, Phase III (KMG-III): the genomes of soil and plant-associated and newly described type strains.</title>
        <authorList>
            <person name="Whitman W."/>
        </authorList>
    </citation>
    <scope>NUCLEOTIDE SEQUENCE [LARGE SCALE GENOMIC DNA]</scope>
    <source>
        <strain evidence="5 6">CECT 7287</strain>
    </source>
</reference>
<dbReference type="PANTHER" id="PTHR22550:SF16">
    <property type="entry name" value="SPORE GERMINATION PROTEIN"/>
    <property type="match status" value="1"/>
</dbReference>
<dbReference type="OrthoDB" id="1726708at2"/>
<dbReference type="AlphaFoldDB" id="A0A3D9JPU6"/>
<comment type="similarity">
    <text evidence="1">Belongs to the GerABKA family.</text>
</comment>
<dbReference type="EMBL" id="QRDZ01000015">
    <property type="protein sequence ID" value="RED75567.1"/>
    <property type="molecule type" value="Genomic_DNA"/>
</dbReference>
<dbReference type="InterPro" id="IPR050768">
    <property type="entry name" value="UPF0353/GerABKA_families"/>
</dbReference>
<evidence type="ECO:0000313" key="6">
    <source>
        <dbReference type="Proteomes" id="UP000256977"/>
    </source>
</evidence>
<keyword evidence="4" id="KW-1133">Transmembrane helix</keyword>
<comment type="caution">
    <text evidence="5">The sequence shown here is derived from an EMBL/GenBank/DDBJ whole genome shotgun (WGS) entry which is preliminary data.</text>
</comment>
<evidence type="ECO:0000256" key="2">
    <source>
        <dbReference type="ARBA" id="ARBA00023136"/>
    </source>
</evidence>
<dbReference type="Proteomes" id="UP000256977">
    <property type="component" value="Unassembled WGS sequence"/>
</dbReference>
<evidence type="ECO:0000256" key="4">
    <source>
        <dbReference type="SAM" id="Phobius"/>
    </source>
</evidence>
<accession>A0A3D9JPU6</accession>
<proteinExistence type="inferred from homology"/>
<feature type="transmembrane region" description="Helical" evidence="4">
    <location>
        <begin position="316"/>
        <end position="338"/>
    </location>
</feature>
<evidence type="ECO:0000313" key="5">
    <source>
        <dbReference type="EMBL" id="RED75567.1"/>
    </source>
</evidence>
<name>A0A3D9JPU6_9BACL</name>
<feature type="compositionally biased region" description="Basic and acidic residues" evidence="3">
    <location>
        <begin position="510"/>
        <end position="524"/>
    </location>
</feature>
<organism evidence="5 6">
    <name type="scientific">Cohnella phaseoli</name>
    <dbReference type="NCBI Taxonomy" id="456490"/>
    <lineage>
        <taxon>Bacteria</taxon>
        <taxon>Bacillati</taxon>
        <taxon>Bacillota</taxon>
        <taxon>Bacilli</taxon>
        <taxon>Bacillales</taxon>
        <taxon>Paenibacillaceae</taxon>
        <taxon>Cohnella</taxon>
    </lineage>
</organism>
<feature type="transmembrane region" description="Helical" evidence="4">
    <location>
        <begin position="408"/>
        <end position="427"/>
    </location>
</feature>
<dbReference type="Pfam" id="PF03323">
    <property type="entry name" value="GerA"/>
    <property type="match status" value="1"/>
</dbReference>
<evidence type="ECO:0000256" key="1">
    <source>
        <dbReference type="ARBA" id="ARBA00005278"/>
    </source>
</evidence>
<sequence>MFPFNLFSGKRRYSSARQNAGNKGVRPFMPEQSEGEEHPLDPDLSRNLEEVARRFPDWPDFIVFRFVSGSDQIPAALLYLDGLTDKKAINDNILQPMMSSQQGNSPTRFPEPTIGDVRRAHNWQKLEYAIMTGDCVLLLDGCAHAVVYNTSGWPQRSITDPQLESSLKGAHQGFVETAAQNLALLRRYLPNKELRIHKTIIGKRGKTTLFILYLADVAHPDVLEELRSRLDKIDVDAVINTGEVAEYIEDNPFSPFPQFILTERPDSAASQLLQGRYVVIVDRSPSVIIAPSTFISLFQSVDDYSSRWMIASFIRLLRFLAFFIALLLPAVYISFISYNYEVIPLQLFLSIAESRERVPFPPLLEAMLMEIMLEMMREAGIRLPASVGQTIGIVGGIVVGQAAVQAGVVSNIMVIVVASTAIASFILPSYDMGTAVRLLRFPMMIMASLFGLVGIVIGFMTILIHLMSLESLGTPYGSPLAPVRWSDMKDTFVRFPLWSMVQRPKSARPIQDKRAGRGRPRGDG</sequence>
<dbReference type="InterPro" id="IPR004995">
    <property type="entry name" value="Spore_Ger"/>
</dbReference>
<protein>
    <submittedName>
        <fullName evidence="5">Spore germination protein</fullName>
    </submittedName>
</protein>
<feature type="transmembrane region" description="Helical" evidence="4">
    <location>
        <begin position="439"/>
        <end position="466"/>
    </location>
</feature>
<evidence type="ECO:0000256" key="3">
    <source>
        <dbReference type="SAM" id="MobiDB-lite"/>
    </source>
</evidence>